<name>A0A1M4W2R3_9FIRM</name>
<evidence type="ECO:0000256" key="1">
    <source>
        <dbReference type="SAM" id="MobiDB-lite"/>
    </source>
</evidence>
<dbReference type="Proteomes" id="UP000184404">
    <property type="component" value="Unassembled WGS sequence"/>
</dbReference>
<sequence>MYSFRRLYQMTEEQRAEFQKNPLKYIIENPMSNDDDDDSSVDSVDSSINVDVPF</sequence>
<organism evidence="2 3">
    <name type="scientific">Schwartzia succinivorans DSM 10502</name>
    <dbReference type="NCBI Taxonomy" id="1123243"/>
    <lineage>
        <taxon>Bacteria</taxon>
        <taxon>Bacillati</taxon>
        <taxon>Bacillota</taxon>
        <taxon>Negativicutes</taxon>
        <taxon>Selenomonadales</taxon>
        <taxon>Selenomonadaceae</taxon>
        <taxon>Schwartzia</taxon>
    </lineage>
</organism>
<feature type="region of interest" description="Disordered" evidence="1">
    <location>
        <begin position="28"/>
        <end position="54"/>
    </location>
</feature>
<dbReference type="AlphaFoldDB" id="A0A1M4W2R3"/>
<keyword evidence="3" id="KW-1185">Reference proteome</keyword>
<feature type="compositionally biased region" description="Low complexity" evidence="1">
    <location>
        <begin position="41"/>
        <end position="54"/>
    </location>
</feature>
<evidence type="ECO:0000313" key="3">
    <source>
        <dbReference type="Proteomes" id="UP000184404"/>
    </source>
</evidence>
<protein>
    <submittedName>
        <fullName evidence="2">Uncharacterized protein</fullName>
    </submittedName>
</protein>
<accession>A0A1M4W2R3</accession>
<proteinExistence type="predicted"/>
<dbReference type="EMBL" id="FQUG01000004">
    <property type="protein sequence ID" value="SHE75413.1"/>
    <property type="molecule type" value="Genomic_DNA"/>
</dbReference>
<evidence type="ECO:0000313" key="2">
    <source>
        <dbReference type="EMBL" id="SHE75413.1"/>
    </source>
</evidence>
<gene>
    <name evidence="2" type="ORF">SAMN02745190_01073</name>
</gene>
<reference evidence="2 3" key="1">
    <citation type="submission" date="2016-11" db="EMBL/GenBank/DDBJ databases">
        <authorList>
            <person name="Jaros S."/>
            <person name="Januszkiewicz K."/>
            <person name="Wedrychowicz H."/>
        </authorList>
    </citation>
    <scope>NUCLEOTIDE SEQUENCE [LARGE SCALE GENOMIC DNA]</scope>
    <source>
        <strain evidence="2 3">DSM 10502</strain>
    </source>
</reference>